<proteinExistence type="predicted"/>
<dbReference type="Proteomes" id="UP000682733">
    <property type="component" value="Unassembled WGS sequence"/>
</dbReference>
<accession>A0A8S2MHQ8</accession>
<comment type="caution">
    <text evidence="2">The sequence shown here is derived from an EMBL/GenBank/DDBJ whole genome shotgun (WGS) entry which is preliminary data.</text>
</comment>
<feature type="non-terminal residue" evidence="2">
    <location>
        <position position="58"/>
    </location>
</feature>
<dbReference type="EMBL" id="CAJOBA010031330">
    <property type="protein sequence ID" value="CAF3959045.1"/>
    <property type="molecule type" value="Genomic_DNA"/>
</dbReference>
<dbReference type="EMBL" id="CAJNOK010087033">
    <property type="protein sequence ID" value="CAF1688864.1"/>
    <property type="molecule type" value="Genomic_DNA"/>
</dbReference>
<reference evidence="2" key="1">
    <citation type="submission" date="2021-02" db="EMBL/GenBank/DDBJ databases">
        <authorList>
            <person name="Nowell W R."/>
        </authorList>
    </citation>
    <scope>NUCLEOTIDE SEQUENCE</scope>
</reference>
<dbReference type="Proteomes" id="UP000677228">
    <property type="component" value="Unassembled WGS sequence"/>
</dbReference>
<gene>
    <name evidence="1" type="ORF">OVA965_LOCUS46286</name>
    <name evidence="2" type="ORF">TMI583_LOCUS22327</name>
</gene>
<sequence length="58" mass="6524">VESPKVEESTVVEQVSEDIPVKPAEDTTTIVEERVKQVVESPTIETIEEKEKSEIVEQ</sequence>
<organism evidence="2 3">
    <name type="scientific">Didymodactylos carnosus</name>
    <dbReference type="NCBI Taxonomy" id="1234261"/>
    <lineage>
        <taxon>Eukaryota</taxon>
        <taxon>Metazoa</taxon>
        <taxon>Spiralia</taxon>
        <taxon>Gnathifera</taxon>
        <taxon>Rotifera</taxon>
        <taxon>Eurotatoria</taxon>
        <taxon>Bdelloidea</taxon>
        <taxon>Philodinida</taxon>
        <taxon>Philodinidae</taxon>
        <taxon>Didymodactylos</taxon>
    </lineage>
</organism>
<evidence type="ECO:0000313" key="1">
    <source>
        <dbReference type="EMBL" id="CAF1688864.1"/>
    </source>
</evidence>
<evidence type="ECO:0000313" key="2">
    <source>
        <dbReference type="EMBL" id="CAF3959045.1"/>
    </source>
</evidence>
<protein>
    <submittedName>
        <fullName evidence="2">Uncharacterized protein</fullName>
    </submittedName>
</protein>
<name>A0A8S2MHQ8_9BILA</name>
<evidence type="ECO:0000313" key="3">
    <source>
        <dbReference type="Proteomes" id="UP000682733"/>
    </source>
</evidence>
<dbReference type="AlphaFoldDB" id="A0A8S2MHQ8"/>
<feature type="non-terminal residue" evidence="2">
    <location>
        <position position="1"/>
    </location>
</feature>